<dbReference type="EMBL" id="SHMQ01000021">
    <property type="protein sequence ID" value="RZV38262.1"/>
    <property type="molecule type" value="Genomic_DNA"/>
</dbReference>
<keyword evidence="6 7" id="KW-0472">Membrane</keyword>
<dbReference type="Proteomes" id="UP000322454">
    <property type="component" value="Unassembled WGS sequence"/>
</dbReference>
<dbReference type="GO" id="GO:0016020">
    <property type="term" value="C:membrane"/>
    <property type="evidence" value="ECO:0007669"/>
    <property type="project" value="UniProtKB-SubCell"/>
</dbReference>
<sequence length="474" mass="54703">MLSQRSKILAQYFYIISVIFICGAFFLSFITYNLITPLIIGYRLYSIDFYLWLLAPIAFIFYFLLFLFRMYLNLNTESFKSDVIKLFEITVISIFLIYAVLFMFKVAYVSRLFIGYFSIYSFLSLILADYAGRKLSVKLKRRGYSIRNIVLVKGDKNSEGVGCEGEGKNKRQNGMSIRDIIISSEYLGIKLVKETDKNDLSGLIDFVINNPVDEVIFDIKGGEIADIKEATLLLEEKGIAVKIPTNFIPFKYSKVAFEKVGNYPVISFYTSPEDDIRLFVKRLIDIIGSVFAIFIFLVPSIIIAVLIKLDSKGSVLYKSKRIGKNGRLFTFYKFRTMYEGSDELREELIKDFSKDGIEIKLKNDPRITRIGKILRKTSFDEIPQFYNVLRGDMSLVGPRPPMPDEVKKYSIRQRRRISMKPGITCLWQISGRSMLSFEDRVELDLKYIDEWTLKLDFIIILKTIPAVLFAKGAL</sequence>
<accession>A0A520XAV7</accession>
<dbReference type="InterPro" id="IPR017475">
    <property type="entry name" value="EPS_sugar_tfrase"/>
</dbReference>
<comment type="subcellular location">
    <subcellularLocation>
        <location evidence="1">Membrane</location>
        <topology evidence="1">Multi-pass membrane protein</topology>
    </subcellularLocation>
</comment>
<evidence type="ECO:0000313" key="9">
    <source>
        <dbReference type="EMBL" id="RZV38262.1"/>
    </source>
</evidence>
<feature type="transmembrane region" description="Helical" evidence="7">
    <location>
        <begin position="113"/>
        <end position="132"/>
    </location>
</feature>
<feature type="domain" description="Bacterial sugar transferase" evidence="8">
    <location>
        <begin position="281"/>
        <end position="468"/>
    </location>
</feature>
<keyword evidence="4 7" id="KW-0812">Transmembrane</keyword>
<dbReference type="PANTHER" id="PTHR30576:SF10">
    <property type="entry name" value="SLL5057 PROTEIN"/>
    <property type="match status" value="1"/>
</dbReference>
<proteinExistence type="inferred from homology"/>
<evidence type="ECO:0000313" key="10">
    <source>
        <dbReference type="Proteomes" id="UP000322454"/>
    </source>
</evidence>
<dbReference type="AlphaFoldDB" id="A0A520XAV7"/>
<gene>
    <name evidence="9" type="ORF">EVJ48_07420</name>
</gene>
<protein>
    <submittedName>
        <fullName evidence="9">Sugar transferase</fullName>
    </submittedName>
</protein>
<keyword evidence="5 7" id="KW-1133">Transmembrane helix</keyword>
<evidence type="ECO:0000256" key="4">
    <source>
        <dbReference type="ARBA" id="ARBA00022692"/>
    </source>
</evidence>
<evidence type="ECO:0000256" key="2">
    <source>
        <dbReference type="ARBA" id="ARBA00006464"/>
    </source>
</evidence>
<name>A0A520XAV7_9DELT</name>
<organism evidence="9 10">
    <name type="scientific">Candidatus Acidulodesulfobacterium acidiphilum</name>
    <dbReference type="NCBI Taxonomy" id="2597224"/>
    <lineage>
        <taxon>Bacteria</taxon>
        <taxon>Deltaproteobacteria</taxon>
        <taxon>Candidatus Acidulodesulfobacterales</taxon>
        <taxon>Candidatus Acidulodesulfobacterium</taxon>
    </lineage>
</organism>
<dbReference type="NCBIfam" id="TIGR03025">
    <property type="entry name" value="EPS_sugtrans"/>
    <property type="match status" value="1"/>
</dbReference>
<dbReference type="PANTHER" id="PTHR30576">
    <property type="entry name" value="COLANIC BIOSYNTHESIS UDP-GLUCOSE LIPID CARRIER TRANSFERASE"/>
    <property type="match status" value="1"/>
</dbReference>
<dbReference type="GO" id="GO:0016780">
    <property type="term" value="F:phosphotransferase activity, for other substituted phosphate groups"/>
    <property type="evidence" value="ECO:0007669"/>
    <property type="project" value="TreeGrafter"/>
</dbReference>
<feature type="transmembrane region" description="Helical" evidence="7">
    <location>
        <begin position="50"/>
        <end position="72"/>
    </location>
</feature>
<dbReference type="Pfam" id="PF02397">
    <property type="entry name" value="Bac_transf"/>
    <property type="match status" value="1"/>
</dbReference>
<feature type="transmembrane region" description="Helical" evidence="7">
    <location>
        <begin position="286"/>
        <end position="307"/>
    </location>
</feature>
<evidence type="ECO:0000256" key="5">
    <source>
        <dbReference type="ARBA" id="ARBA00022989"/>
    </source>
</evidence>
<evidence type="ECO:0000256" key="6">
    <source>
        <dbReference type="ARBA" id="ARBA00023136"/>
    </source>
</evidence>
<feature type="transmembrane region" description="Helical" evidence="7">
    <location>
        <begin position="84"/>
        <end position="107"/>
    </location>
</feature>
<comment type="similarity">
    <text evidence="2">Belongs to the bacterial sugar transferase family.</text>
</comment>
<evidence type="ECO:0000256" key="1">
    <source>
        <dbReference type="ARBA" id="ARBA00004141"/>
    </source>
</evidence>
<evidence type="ECO:0000256" key="7">
    <source>
        <dbReference type="SAM" id="Phobius"/>
    </source>
</evidence>
<reference evidence="9 10" key="1">
    <citation type="submission" date="2019-01" db="EMBL/GenBank/DDBJ databases">
        <title>Insights into ecological role of a new deltaproteobacterial order Candidatus Sinidesulfobacterales (Sva0485) by metagenomics and metatranscriptomics.</title>
        <authorList>
            <person name="Tan S."/>
            <person name="Liu J."/>
            <person name="Fang Y."/>
            <person name="Hedlund B."/>
            <person name="Lian Z.-H."/>
            <person name="Huang L.-Y."/>
            <person name="Li J.-T."/>
            <person name="Huang L.-N."/>
            <person name="Li W.-J."/>
            <person name="Jiang H.-C."/>
            <person name="Dong H.-L."/>
            <person name="Shu W.-S."/>
        </authorList>
    </citation>
    <scope>NUCLEOTIDE SEQUENCE [LARGE SCALE GENOMIC DNA]</scope>
    <source>
        <strain evidence="9">AP4</strain>
    </source>
</reference>
<dbReference type="InterPro" id="IPR003362">
    <property type="entry name" value="Bact_transf"/>
</dbReference>
<feature type="transmembrane region" description="Helical" evidence="7">
    <location>
        <begin position="12"/>
        <end position="30"/>
    </location>
</feature>
<evidence type="ECO:0000259" key="8">
    <source>
        <dbReference type="Pfam" id="PF02397"/>
    </source>
</evidence>
<keyword evidence="3 9" id="KW-0808">Transferase</keyword>
<evidence type="ECO:0000256" key="3">
    <source>
        <dbReference type="ARBA" id="ARBA00022679"/>
    </source>
</evidence>
<comment type="caution">
    <text evidence="9">The sequence shown here is derived from an EMBL/GenBank/DDBJ whole genome shotgun (WGS) entry which is preliminary data.</text>
</comment>